<dbReference type="OrthoDB" id="3693305at2"/>
<dbReference type="InterPro" id="IPR036689">
    <property type="entry name" value="ESAT-6-like_sf"/>
</dbReference>
<dbReference type="SUPFAM" id="SSF140453">
    <property type="entry name" value="EsxAB dimer-like"/>
    <property type="match status" value="1"/>
</dbReference>
<feature type="compositionally biased region" description="Basic and acidic residues" evidence="1">
    <location>
        <begin position="1"/>
        <end position="13"/>
    </location>
</feature>
<reference evidence="3" key="2">
    <citation type="submission" date="2012-01" db="EMBL/GenBank/DDBJ databases">
        <title>Noncontiguous Finished sequence of chromosome of Saccharomonospora glauca K62.</title>
        <authorList>
            <consortium name="US DOE Joint Genome Institute"/>
            <person name="Lucas S."/>
            <person name="Han J."/>
            <person name="Lapidus A."/>
            <person name="Cheng J.-F."/>
            <person name="Goodwin L."/>
            <person name="Pitluck S."/>
            <person name="Peters L."/>
            <person name="Mikhailova N."/>
            <person name="Held B."/>
            <person name="Detter J.C."/>
            <person name="Han C."/>
            <person name="Tapia R."/>
            <person name="Land M."/>
            <person name="Hauser L."/>
            <person name="Kyrpides N."/>
            <person name="Ivanova N."/>
            <person name="Pagani I."/>
            <person name="Brambilla E.-M."/>
            <person name="Klenk H.-P."/>
            <person name="Woyke T."/>
        </authorList>
    </citation>
    <scope>NUCLEOTIDE SEQUENCE [LARGE SCALE GENOMIC DNA]</scope>
    <source>
        <strain evidence="3">K62</strain>
    </source>
</reference>
<evidence type="ECO:0000256" key="1">
    <source>
        <dbReference type="SAM" id="MobiDB-lite"/>
    </source>
</evidence>
<protein>
    <recommendedName>
        <fullName evidence="4">Excreted virulence factor EspC, type VII ESX diderm</fullName>
    </recommendedName>
</protein>
<dbReference type="InterPro" id="IPR022536">
    <property type="entry name" value="EspC"/>
</dbReference>
<keyword evidence="3" id="KW-1185">Reference proteome</keyword>
<dbReference type="Pfam" id="PF10824">
    <property type="entry name" value="T7SS_ESX_EspC"/>
    <property type="match status" value="1"/>
</dbReference>
<dbReference type="Proteomes" id="UP000005087">
    <property type="component" value="Chromosome"/>
</dbReference>
<proteinExistence type="predicted"/>
<evidence type="ECO:0000313" key="3">
    <source>
        <dbReference type="Proteomes" id="UP000005087"/>
    </source>
</evidence>
<feature type="region of interest" description="Disordered" evidence="1">
    <location>
        <begin position="1"/>
        <end position="27"/>
    </location>
</feature>
<evidence type="ECO:0000313" key="2">
    <source>
        <dbReference type="EMBL" id="EIF00580.1"/>
    </source>
</evidence>
<name>I1D6K5_9PSEU</name>
<reference evidence="2 3" key="1">
    <citation type="submission" date="2011-09" db="EMBL/GenBank/DDBJ databases">
        <authorList>
            <consortium name="US DOE Joint Genome Institute (JGI-PGF)"/>
            <person name="Lucas S."/>
            <person name="Han J."/>
            <person name="Lapidus A."/>
            <person name="Cheng J.-F."/>
            <person name="Goodwin L."/>
            <person name="Pitluck S."/>
            <person name="Peters L."/>
            <person name="Land M.L."/>
            <person name="Hauser L."/>
            <person name="Brambilla E."/>
            <person name="Klenk H.-P."/>
            <person name="Woyke T.J."/>
        </authorList>
    </citation>
    <scope>NUCLEOTIDE SEQUENCE [LARGE SCALE GENOMIC DNA]</scope>
    <source>
        <strain evidence="2 3">K62</strain>
    </source>
</reference>
<dbReference type="EMBL" id="CM001484">
    <property type="protein sequence ID" value="EIF00580.1"/>
    <property type="molecule type" value="Genomic_DNA"/>
</dbReference>
<dbReference type="STRING" id="928724.SacglDRAFT_03732"/>
<dbReference type="HOGENOM" id="CLU_2208187_0_0_11"/>
<sequence>MSRAEVDSEELRTAARSASRAGDSLADDGAGTVLDSAAGGLAGFTSGAALTSAANTWKTRVREFSADLRSLGDRLAQAADRYEATDNDAAGGLRRILDLLNRVGVAA</sequence>
<dbReference type="AlphaFoldDB" id="I1D6K5"/>
<organism evidence="2 3">
    <name type="scientific">Saccharomonospora glauca K62</name>
    <dbReference type="NCBI Taxonomy" id="928724"/>
    <lineage>
        <taxon>Bacteria</taxon>
        <taxon>Bacillati</taxon>
        <taxon>Actinomycetota</taxon>
        <taxon>Actinomycetes</taxon>
        <taxon>Pseudonocardiales</taxon>
        <taxon>Pseudonocardiaceae</taxon>
        <taxon>Saccharomonospora</taxon>
    </lineage>
</organism>
<dbReference type="GO" id="GO:0009306">
    <property type="term" value="P:protein secretion"/>
    <property type="evidence" value="ECO:0007669"/>
    <property type="project" value="InterPro"/>
</dbReference>
<evidence type="ECO:0008006" key="4">
    <source>
        <dbReference type="Google" id="ProtNLM"/>
    </source>
</evidence>
<dbReference type="RefSeq" id="WP_005466372.1">
    <property type="nucleotide sequence ID" value="NZ_CM001484.1"/>
</dbReference>
<dbReference type="Gene3D" id="1.10.287.1060">
    <property type="entry name" value="ESAT-6-like"/>
    <property type="match status" value="1"/>
</dbReference>
<accession>I1D6K5</accession>
<gene>
    <name evidence="2" type="ORF">SacglDRAFT_03732</name>
</gene>